<reference evidence="1" key="2">
    <citation type="submission" date="2020-09" db="EMBL/GenBank/DDBJ databases">
        <authorList>
            <person name="Sun Q."/>
            <person name="Kim S."/>
        </authorList>
    </citation>
    <scope>NUCLEOTIDE SEQUENCE</scope>
    <source>
        <strain evidence="1">KCTC 12870</strain>
    </source>
</reference>
<name>A0A8J3GE93_9BACT</name>
<evidence type="ECO:0000313" key="1">
    <source>
        <dbReference type="EMBL" id="GHC12555.1"/>
    </source>
</evidence>
<evidence type="ECO:0000313" key="2">
    <source>
        <dbReference type="Proteomes" id="UP000642829"/>
    </source>
</evidence>
<dbReference type="EMBL" id="BMXG01000029">
    <property type="protein sequence ID" value="GHC12555.1"/>
    <property type="molecule type" value="Genomic_DNA"/>
</dbReference>
<sequence>MANTSTPTLEIANFICRFGETYRLLDLFNEVVSPAFFGNLSRKYDRTRYFIYQPKLIELEVHEGYPVIGLTGRFVKDTFLEREQIFDPVEGIIPDSQEMESAPSSIFLLILNVHRLMYVKETIGAPSINSFRSTIQSFLKKTHKSFTNRLYDENVYLRESEPNSPKVTKKQILSKYPWPSLEVVPLASEQSLEAFVSKYDLLKSLEIKLVEPNDEIDDEDFFDALRSRKDSIKSSNTVLRHSSSKGLDKAEAVEQLKAVVSQGNQKIKMDGTDSYGDKLSGNNESFKIKTALPLNDDGIEAAAKRMYLSFVGLVEHEIIKVPEPTDSAKAKIQAIKSRHLDGG</sequence>
<accession>A0A8J3GE93</accession>
<keyword evidence="2" id="KW-1185">Reference proteome</keyword>
<reference evidence="1" key="1">
    <citation type="journal article" date="2014" name="Int. J. Syst. Evol. Microbiol.">
        <title>Complete genome sequence of Corynebacterium casei LMG S-19264T (=DSM 44701T), isolated from a smear-ripened cheese.</title>
        <authorList>
            <consortium name="US DOE Joint Genome Institute (JGI-PGF)"/>
            <person name="Walter F."/>
            <person name="Albersmeier A."/>
            <person name="Kalinowski J."/>
            <person name="Ruckert C."/>
        </authorList>
    </citation>
    <scope>NUCLEOTIDE SEQUENCE</scope>
    <source>
        <strain evidence="1">KCTC 12870</strain>
    </source>
</reference>
<dbReference type="RefSeq" id="WP_189517202.1">
    <property type="nucleotide sequence ID" value="NZ_BMXG01000029.1"/>
</dbReference>
<proteinExistence type="predicted"/>
<organism evidence="1 2">
    <name type="scientific">Cerasicoccus arenae</name>
    <dbReference type="NCBI Taxonomy" id="424488"/>
    <lineage>
        <taxon>Bacteria</taxon>
        <taxon>Pseudomonadati</taxon>
        <taxon>Verrucomicrobiota</taxon>
        <taxon>Opitutia</taxon>
        <taxon>Puniceicoccales</taxon>
        <taxon>Cerasicoccaceae</taxon>
        <taxon>Cerasicoccus</taxon>
    </lineage>
</organism>
<comment type="caution">
    <text evidence="1">The sequence shown here is derived from an EMBL/GenBank/DDBJ whole genome shotgun (WGS) entry which is preliminary data.</text>
</comment>
<dbReference type="Proteomes" id="UP000642829">
    <property type="component" value="Unassembled WGS sequence"/>
</dbReference>
<dbReference type="AlphaFoldDB" id="A0A8J3GE93"/>
<gene>
    <name evidence="1" type="ORF">GCM10007047_32390</name>
</gene>
<protein>
    <submittedName>
        <fullName evidence="1">Uncharacterized protein</fullName>
    </submittedName>
</protein>